<gene>
    <name evidence="2" type="ORF">RDB_LOCUS45221</name>
</gene>
<dbReference type="Pfam" id="PF12770">
    <property type="entry name" value="CHAT"/>
    <property type="match status" value="1"/>
</dbReference>
<dbReference type="AlphaFoldDB" id="A0A8H3HYN7"/>
<feature type="domain" description="CHAT" evidence="1">
    <location>
        <begin position="124"/>
        <end position="272"/>
    </location>
</feature>
<evidence type="ECO:0000313" key="3">
    <source>
        <dbReference type="Proteomes" id="UP000663827"/>
    </source>
</evidence>
<evidence type="ECO:0000259" key="1">
    <source>
        <dbReference type="Pfam" id="PF12770"/>
    </source>
</evidence>
<feature type="non-terminal residue" evidence="2">
    <location>
        <position position="275"/>
    </location>
</feature>
<reference evidence="2" key="1">
    <citation type="submission" date="2021-01" db="EMBL/GenBank/DDBJ databases">
        <authorList>
            <person name="Kaushik A."/>
        </authorList>
    </citation>
    <scope>NUCLEOTIDE SEQUENCE</scope>
    <source>
        <strain evidence="2">AG5</strain>
    </source>
</reference>
<proteinExistence type="predicted"/>
<name>A0A8H3HYN7_9AGAM</name>
<comment type="caution">
    <text evidence="2">The sequence shown here is derived from an EMBL/GenBank/DDBJ whole genome shotgun (WGS) entry which is preliminary data.</text>
</comment>
<organism evidence="2 3">
    <name type="scientific">Rhizoctonia solani</name>
    <dbReference type="NCBI Taxonomy" id="456999"/>
    <lineage>
        <taxon>Eukaryota</taxon>
        <taxon>Fungi</taxon>
        <taxon>Dikarya</taxon>
        <taxon>Basidiomycota</taxon>
        <taxon>Agaricomycotina</taxon>
        <taxon>Agaricomycetes</taxon>
        <taxon>Cantharellales</taxon>
        <taxon>Ceratobasidiaceae</taxon>
        <taxon>Rhizoctonia</taxon>
    </lineage>
</organism>
<dbReference type="Proteomes" id="UP000663827">
    <property type="component" value="Unassembled WGS sequence"/>
</dbReference>
<sequence>MERIGQQRRHLATEYQHLLVTIRQLAGFEDFLQPTNINKLLGAAKNGPVVIINCHTNRCDALIVLPQQLDVSHVPLFGFNADKAQTARMKLQMSLDCVGRGERGAVRRPVFITEAGEKTEFESVLEVLWNNVVKPVLDHLGYTKKVSTDNLPHITWCPTGAMTFLPLHAAGDYDQPRSRVFDYVMSSYTPTLTALLESTSHPLSPNSRVLAVGQAATPGHAPLLGTALELDLVKAHMQGKGDYTQLVNEQATITAVLEGMERHDWVHLACHAHQD</sequence>
<dbReference type="InterPro" id="IPR024983">
    <property type="entry name" value="CHAT_dom"/>
</dbReference>
<evidence type="ECO:0000313" key="2">
    <source>
        <dbReference type="EMBL" id="CAE7107116.1"/>
    </source>
</evidence>
<dbReference type="EMBL" id="CAJNJQ010000895">
    <property type="protein sequence ID" value="CAE7107116.1"/>
    <property type="molecule type" value="Genomic_DNA"/>
</dbReference>
<protein>
    <recommendedName>
        <fullName evidence="1">CHAT domain-containing protein</fullName>
    </recommendedName>
</protein>
<accession>A0A8H3HYN7</accession>